<accession>A0A0E9PS24</accession>
<name>A0A0E9PS24_ANGAN</name>
<dbReference type="EMBL" id="GBXM01101909">
    <property type="protein sequence ID" value="JAH06668.1"/>
    <property type="molecule type" value="Transcribed_RNA"/>
</dbReference>
<sequence>MCMIHDSSTCVRTRKPTRRWDTTETHSCKKAGLVRISASPLDVHFIAHPHLSDYRAC</sequence>
<dbReference type="AlphaFoldDB" id="A0A0E9PS24"/>
<organism evidence="1">
    <name type="scientific">Anguilla anguilla</name>
    <name type="common">European freshwater eel</name>
    <name type="synonym">Muraena anguilla</name>
    <dbReference type="NCBI Taxonomy" id="7936"/>
    <lineage>
        <taxon>Eukaryota</taxon>
        <taxon>Metazoa</taxon>
        <taxon>Chordata</taxon>
        <taxon>Craniata</taxon>
        <taxon>Vertebrata</taxon>
        <taxon>Euteleostomi</taxon>
        <taxon>Actinopterygii</taxon>
        <taxon>Neopterygii</taxon>
        <taxon>Teleostei</taxon>
        <taxon>Anguilliformes</taxon>
        <taxon>Anguillidae</taxon>
        <taxon>Anguilla</taxon>
    </lineage>
</organism>
<reference evidence="1" key="1">
    <citation type="submission" date="2014-11" db="EMBL/GenBank/DDBJ databases">
        <authorList>
            <person name="Amaro Gonzalez C."/>
        </authorList>
    </citation>
    <scope>NUCLEOTIDE SEQUENCE</scope>
</reference>
<proteinExistence type="predicted"/>
<reference evidence="1" key="2">
    <citation type="journal article" date="2015" name="Fish Shellfish Immunol.">
        <title>Early steps in the European eel (Anguilla anguilla)-Vibrio vulnificus interaction in the gills: Role of the RtxA13 toxin.</title>
        <authorList>
            <person name="Callol A."/>
            <person name="Pajuelo D."/>
            <person name="Ebbesson L."/>
            <person name="Teles M."/>
            <person name="MacKenzie S."/>
            <person name="Amaro C."/>
        </authorList>
    </citation>
    <scope>NUCLEOTIDE SEQUENCE</scope>
</reference>
<protein>
    <submittedName>
        <fullName evidence="1">Uncharacterized protein</fullName>
    </submittedName>
</protein>
<evidence type="ECO:0000313" key="1">
    <source>
        <dbReference type="EMBL" id="JAH06668.1"/>
    </source>
</evidence>